<dbReference type="OrthoDB" id="2317601at2759"/>
<sequence>MFIDQLTSLNGEFLLPWSSITSRIFTQHNATSITPIWFKTLQNIVLLNPSSGSLQLKSQFIFRSNNFKGTLLQLPPMNTRSKSFVVTWNYNSNTPMIGRIIDRNNSNLHIEHWVPNQTLSLIHQPVIQRCSGCLCNTESLSCSTWSPLNDTIFIVTTTNYSSYELFAPYYFKQQQFRRFEDNLIKKYIEKGSLQHQLLHYQNLFESSTNLEFYTDGSLIDPAMNTMSMGFALIQSSSVGPYMEFAARIERWPSSYRAELAAILVALIISPMNSTITIFTDSKSSIDHFFYLQQQQLPLSPRNLFKEDSNNYLWTIIMDIIEINSIINLII</sequence>
<reference evidence="1 2" key="1">
    <citation type="submission" date="2018-06" db="EMBL/GenBank/DDBJ databases">
        <title>Comparative genomics reveals the genomic features of Rhizophagus irregularis, R. cerebriforme, R. diaphanum and Gigaspora rosea, and their symbiotic lifestyle signature.</title>
        <authorList>
            <person name="Morin E."/>
            <person name="San Clemente H."/>
            <person name="Chen E.C.H."/>
            <person name="De La Providencia I."/>
            <person name="Hainaut M."/>
            <person name="Kuo A."/>
            <person name="Kohler A."/>
            <person name="Murat C."/>
            <person name="Tang N."/>
            <person name="Roy S."/>
            <person name="Loubradou J."/>
            <person name="Henrissat B."/>
            <person name="Grigoriev I.V."/>
            <person name="Corradi N."/>
            <person name="Roux C."/>
            <person name="Martin F.M."/>
        </authorList>
    </citation>
    <scope>NUCLEOTIDE SEQUENCE [LARGE SCALE GENOMIC DNA]</scope>
    <source>
        <strain evidence="1 2">DAOM 227022</strain>
    </source>
</reference>
<evidence type="ECO:0000313" key="1">
    <source>
        <dbReference type="EMBL" id="RIA86230.1"/>
    </source>
</evidence>
<comment type="caution">
    <text evidence="1">The sequence shown here is derived from an EMBL/GenBank/DDBJ whole genome shotgun (WGS) entry which is preliminary data.</text>
</comment>
<keyword evidence="2" id="KW-1185">Reference proteome</keyword>
<dbReference type="EMBL" id="QKYT01000376">
    <property type="protein sequence ID" value="RIA86230.1"/>
    <property type="molecule type" value="Genomic_DNA"/>
</dbReference>
<evidence type="ECO:0000313" key="2">
    <source>
        <dbReference type="Proteomes" id="UP000265703"/>
    </source>
</evidence>
<dbReference type="AlphaFoldDB" id="A0A397SJ46"/>
<dbReference type="InterPro" id="IPR036397">
    <property type="entry name" value="RNaseH_sf"/>
</dbReference>
<proteinExistence type="predicted"/>
<dbReference type="GO" id="GO:0003676">
    <property type="term" value="F:nucleic acid binding"/>
    <property type="evidence" value="ECO:0007669"/>
    <property type="project" value="InterPro"/>
</dbReference>
<organism evidence="1 2">
    <name type="scientific">Glomus cerebriforme</name>
    <dbReference type="NCBI Taxonomy" id="658196"/>
    <lineage>
        <taxon>Eukaryota</taxon>
        <taxon>Fungi</taxon>
        <taxon>Fungi incertae sedis</taxon>
        <taxon>Mucoromycota</taxon>
        <taxon>Glomeromycotina</taxon>
        <taxon>Glomeromycetes</taxon>
        <taxon>Glomerales</taxon>
        <taxon>Glomeraceae</taxon>
        <taxon>Glomus</taxon>
    </lineage>
</organism>
<dbReference type="SUPFAM" id="SSF53098">
    <property type="entry name" value="Ribonuclease H-like"/>
    <property type="match status" value="1"/>
</dbReference>
<dbReference type="Gene3D" id="3.30.420.10">
    <property type="entry name" value="Ribonuclease H-like superfamily/Ribonuclease H"/>
    <property type="match status" value="1"/>
</dbReference>
<dbReference type="InterPro" id="IPR012337">
    <property type="entry name" value="RNaseH-like_sf"/>
</dbReference>
<dbReference type="Proteomes" id="UP000265703">
    <property type="component" value="Unassembled WGS sequence"/>
</dbReference>
<protein>
    <submittedName>
        <fullName evidence="1">Uncharacterized protein</fullName>
    </submittedName>
</protein>
<name>A0A397SJ46_9GLOM</name>
<gene>
    <name evidence="1" type="ORF">C1645_829613</name>
</gene>
<dbReference type="STRING" id="658196.A0A397SJ46"/>
<accession>A0A397SJ46</accession>